<feature type="compositionally biased region" description="Acidic residues" evidence="6">
    <location>
        <begin position="269"/>
        <end position="280"/>
    </location>
</feature>
<feature type="transmembrane region" description="Helical" evidence="7">
    <location>
        <begin position="390"/>
        <end position="413"/>
    </location>
</feature>
<dbReference type="RefSeq" id="XP_060295002.1">
    <property type="nucleotide sequence ID" value="XM_060438075.1"/>
</dbReference>
<evidence type="ECO:0000256" key="5">
    <source>
        <dbReference type="ARBA" id="ARBA00023136"/>
    </source>
</evidence>
<comment type="caution">
    <text evidence="9">The sequence shown here is derived from an EMBL/GenBank/DDBJ whole genome shotgun (WGS) entry which is preliminary data.</text>
</comment>
<feature type="transmembrane region" description="Helical" evidence="7">
    <location>
        <begin position="82"/>
        <end position="108"/>
    </location>
</feature>
<accession>A0AA40ADD6</accession>
<feature type="transmembrane region" description="Helical" evidence="7">
    <location>
        <begin position="496"/>
        <end position="516"/>
    </location>
</feature>
<feature type="compositionally biased region" description="Basic and acidic residues" evidence="6">
    <location>
        <begin position="253"/>
        <end position="268"/>
    </location>
</feature>
<name>A0AA40ADD6_9PEZI</name>
<dbReference type="AlphaFoldDB" id="A0AA40ADD6"/>
<comment type="subcellular location">
    <subcellularLocation>
        <location evidence="1">Membrane</location>
        <topology evidence="1">Multi-pass membrane protein</topology>
    </subcellularLocation>
</comment>
<keyword evidence="4 7" id="KW-1133">Transmembrane helix</keyword>
<feature type="region of interest" description="Disordered" evidence="6">
    <location>
        <begin position="252"/>
        <end position="284"/>
    </location>
</feature>
<dbReference type="PANTHER" id="PTHR23504:SF15">
    <property type="entry name" value="MAJOR FACILITATOR SUPERFAMILY (MFS) PROFILE DOMAIN-CONTAINING PROTEIN"/>
    <property type="match status" value="1"/>
</dbReference>
<keyword evidence="10" id="KW-1185">Reference proteome</keyword>
<keyword evidence="2" id="KW-0813">Transport</keyword>
<dbReference type="EMBL" id="JAUIRO010000005">
    <property type="protein sequence ID" value="KAK0713679.1"/>
    <property type="molecule type" value="Genomic_DNA"/>
</dbReference>
<dbReference type="InterPro" id="IPR020846">
    <property type="entry name" value="MFS_dom"/>
</dbReference>
<dbReference type="Gene3D" id="1.20.1250.20">
    <property type="entry name" value="MFS general substrate transporter like domains"/>
    <property type="match status" value="1"/>
</dbReference>
<evidence type="ECO:0000256" key="1">
    <source>
        <dbReference type="ARBA" id="ARBA00004141"/>
    </source>
</evidence>
<evidence type="ECO:0000256" key="4">
    <source>
        <dbReference type="ARBA" id="ARBA00022989"/>
    </source>
</evidence>
<sequence>MASLKGIRMQLWILGTIRATEALAWSSIFPYAYYMIRSFGQVPEADVAFWAGALVAVFAFSEFLSGMVWARVGDAIGRKPTLLIGVATGIATSVWFGLSRSVAAAVAARAFGGLFNPNVGMVQTCAGELARKEQQAKAFSLVTFIRSLGNLIGPVLGGLLADPVAHYPGVFRSDSAWNLWEKFPYLLPNLVIALLQTLTLCVTFFCLRETHPRFASRCDVGLAAGRRVVRMLRWRSAGKDYAYIPLSGSGIDRGTRASEEPERQRPVEETGDDAQTETLDDPVKTPSAQAFTRQVILQVLSLSLLAFHKVSSDSITGTFLALEPSPTGDHQQQGNSTTPSATVHHRSLSLPQAVGGFGFSTQTIGAVFLSEAVVRVVVQATLVPLLVSRLGALCAFRLVLVIYPAAYLLTPFLPGMRVRPPLRLAALLLDVWLKVALSSAGYVCSAILVTNTAPADGTLARINGAAASFSCLARSVGPLLTGKLFAFGLRLGHLEVAFWTLGAVALLGAVESLFLADRP</sequence>
<evidence type="ECO:0000313" key="9">
    <source>
        <dbReference type="EMBL" id="KAK0713679.1"/>
    </source>
</evidence>
<reference evidence="9" key="1">
    <citation type="submission" date="2023-06" db="EMBL/GenBank/DDBJ databases">
        <title>Genome-scale phylogeny and comparative genomics of the fungal order Sordariales.</title>
        <authorList>
            <consortium name="Lawrence Berkeley National Laboratory"/>
            <person name="Hensen N."/>
            <person name="Bonometti L."/>
            <person name="Westerberg I."/>
            <person name="Brannstrom I.O."/>
            <person name="Guillou S."/>
            <person name="Cros-Aarteil S."/>
            <person name="Calhoun S."/>
            <person name="Haridas S."/>
            <person name="Kuo A."/>
            <person name="Mondo S."/>
            <person name="Pangilinan J."/>
            <person name="Riley R."/>
            <person name="LaButti K."/>
            <person name="Andreopoulos B."/>
            <person name="Lipzen A."/>
            <person name="Chen C."/>
            <person name="Yanf M."/>
            <person name="Daum C."/>
            <person name="Ng V."/>
            <person name="Clum A."/>
            <person name="Steindorff A."/>
            <person name="Ohm R."/>
            <person name="Martin F."/>
            <person name="Silar P."/>
            <person name="Natvig D."/>
            <person name="Lalanne C."/>
            <person name="Gautier V."/>
            <person name="Ament-velasquez S.L."/>
            <person name="Kruys A."/>
            <person name="Hutchinson M.I."/>
            <person name="Powell A.J."/>
            <person name="Barry K."/>
            <person name="Miller A.N."/>
            <person name="Grigoriev I.V."/>
            <person name="Debuchy R."/>
            <person name="Gladieux P."/>
            <person name="Thoren M.H."/>
            <person name="Johannesson H."/>
        </authorList>
    </citation>
    <scope>NUCLEOTIDE SEQUENCE</scope>
    <source>
        <strain evidence="9">SMH2392-1A</strain>
    </source>
</reference>
<dbReference type="GeneID" id="85321345"/>
<dbReference type="Proteomes" id="UP001172101">
    <property type="component" value="Unassembled WGS sequence"/>
</dbReference>
<feature type="transmembrane region" description="Helical" evidence="7">
    <location>
        <begin position="48"/>
        <end position="70"/>
    </location>
</feature>
<keyword evidence="3 7" id="KW-0812">Transmembrane</keyword>
<dbReference type="InterPro" id="IPR036259">
    <property type="entry name" value="MFS_trans_sf"/>
</dbReference>
<dbReference type="GO" id="GO:0022857">
    <property type="term" value="F:transmembrane transporter activity"/>
    <property type="evidence" value="ECO:0007669"/>
    <property type="project" value="InterPro"/>
</dbReference>
<feature type="region of interest" description="Disordered" evidence="6">
    <location>
        <begin position="322"/>
        <end position="343"/>
    </location>
</feature>
<protein>
    <submittedName>
        <fullName evidence="9">MFS multidrug transporter</fullName>
    </submittedName>
</protein>
<evidence type="ECO:0000259" key="8">
    <source>
        <dbReference type="PROSITE" id="PS50850"/>
    </source>
</evidence>
<feature type="transmembrane region" description="Helical" evidence="7">
    <location>
        <begin position="12"/>
        <end position="36"/>
    </location>
</feature>
<evidence type="ECO:0000256" key="7">
    <source>
        <dbReference type="SAM" id="Phobius"/>
    </source>
</evidence>
<evidence type="ECO:0000313" key="10">
    <source>
        <dbReference type="Proteomes" id="UP001172101"/>
    </source>
</evidence>
<dbReference type="InterPro" id="IPR011701">
    <property type="entry name" value="MFS"/>
</dbReference>
<evidence type="ECO:0000256" key="6">
    <source>
        <dbReference type="SAM" id="MobiDB-lite"/>
    </source>
</evidence>
<organism evidence="9 10">
    <name type="scientific">Lasiosphaeria miniovina</name>
    <dbReference type="NCBI Taxonomy" id="1954250"/>
    <lineage>
        <taxon>Eukaryota</taxon>
        <taxon>Fungi</taxon>
        <taxon>Dikarya</taxon>
        <taxon>Ascomycota</taxon>
        <taxon>Pezizomycotina</taxon>
        <taxon>Sordariomycetes</taxon>
        <taxon>Sordariomycetidae</taxon>
        <taxon>Sordariales</taxon>
        <taxon>Lasiosphaeriaceae</taxon>
        <taxon>Lasiosphaeria</taxon>
    </lineage>
</organism>
<feature type="compositionally biased region" description="Polar residues" evidence="6">
    <location>
        <begin position="328"/>
        <end position="341"/>
    </location>
</feature>
<dbReference type="GO" id="GO:0016020">
    <property type="term" value="C:membrane"/>
    <property type="evidence" value="ECO:0007669"/>
    <property type="project" value="UniProtKB-SubCell"/>
</dbReference>
<evidence type="ECO:0000256" key="2">
    <source>
        <dbReference type="ARBA" id="ARBA00022448"/>
    </source>
</evidence>
<proteinExistence type="predicted"/>
<dbReference type="Pfam" id="PF07690">
    <property type="entry name" value="MFS_1"/>
    <property type="match status" value="1"/>
</dbReference>
<feature type="transmembrane region" description="Helical" evidence="7">
    <location>
        <begin position="185"/>
        <end position="207"/>
    </location>
</feature>
<dbReference type="SUPFAM" id="SSF103473">
    <property type="entry name" value="MFS general substrate transporter"/>
    <property type="match status" value="1"/>
</dbReference>
<keyword evidence="5 7" id="KW-0472">Membrane</keyword>
<feature type="domain" description="Major facilitator superfamily (MFS) profile" evidence="8">
    <location>
        <begin position="1"/>
        <end position="519"/>
    </location>
</feature>
<feature type="transmembrane region" description="Helical" evidence="7">
    <location>
        <begin position="425"/>
        <end position="449"/>
    </location>
</feature>
<dbReference type="PANTHER" id="PTHR23504">
    <property type="entry name" value="MAJOR FACILITATOR SUPERFAMILY DOMAIN-CONTAINING PROTEIN 10"/>
    <property type="match status" value="1"/>
</dbReference>
<gene>
    <name evidence="9" type="ORF">B0T26DRAFT_649310</name>
</gene>
<evidence type="ECO:0000256" key="3">
    <source>
        <dbReference type="ARBA" id="ARBA00022692"/>
    </source>
</evidence>
<dbReference type="PROSITE" id="PS50850">
    <property type="entry name" value="MFS"/>
    <property type="match status" value="1"/>
</dbReference>